<sequence>MKFLGPYADRVAAELAEGYVVGTCVGDCVIEHGTMIRGVIRRTGEQQWSDGDGHDLTVMVEDFDLDEAGLRNWATAVE</sequence>
<dbReference type="EMBL" id="QQSY01000001">
    <property type="protein sequence ID" value="RDI99511.1"/>
    <property type="molecule type" value="Genomic_DNA"/>
</dbReference>
<organism evidence="1 2">
    <name type="scientific">Dyella solisilvae</name>
    <dbReference type="NCBI Taxonomy" id="1920168"/>
    <lineage>
        <taxon>Bacteria</taxon>
        <taxon>Pseudomonadati</taxon>
        <taxon>Pseudomonadota</taxon>
        <taxon>Gammaproteobacteria</taxon>
        <taxon>Lysobacterales</taxon>
        <taxon>Rhodanobacteraceae</taxon>
        <taxon>Dyella</taxon>
    </lineage>
</organism>
<evidence type="ECO:0000313" key="1">
    <source>
        <dbReference type="EMBL" id="RDI99511.1"/>
    </source>
</evidence>
<evidence type="ECO:0000313" key="2">
    <source>
        <dbReference type="Proteomes" id="UP000254711"/>
    </source>
</evidence>
<protein>
    <submittedName>
        <fullName evidence="1">Uncharacterized protein</fullName>
    </submittedName>
</protein>
<keyword evidence="2" id="KW-1185">Reference proteome</keyword>
<gene>
    <name evidence="1" type="ORF">DVT68_01230</name>
</gene>
<accession>A0A370KA37</accession>
<proteinExistence type="predicted"/>
<comment type="caution">
    <text evidence="1">The sequence shown here is derived from an EMBL/GenBank/DDBJ whole genome shotgun (WGS) entry which is preliminary data.</text>
</comment>
<name>A0A370KA37_9GAMM</name>
<dbReference type="Proteomes" id="UP000254711">
    <property type="component" value="Unassembled WGS sequence"/>
</dbReference>
<dbReference type="AlphaFoldDB" id="A0A370KA37"/>
<reference evidence="1 2" key="1">
    <citation type="submission" date="2018-07" db="EMBL/GenBank/DDBJ databases">
        <title>Dyella solisilvae sp. nov., isolated from the pine and broad-leaved mixed forest soil.</title>
        <authorList>
            <person name="Gao Z."/>
            <person name="Qiu L."/>
        </authorList>
    </citation>
    <scope>NUCLEOTIDE SEQUENCE [LARGE SCALE GENOMIC DNA]</scope>
    <source>
        <strain evidence="1 2">DHG54</strain>
    </source>
</reference>